<reference evidence="2" key="1">
    <citation type="submission" date="2018-05" db="EMBL/GenBank/DDBJ databases">
        <authorList>
            <person name="Lanie J.A."/>
            <person name="Ng W.-L."/>
            <person name="Kazmierczak K.M."/>
            <person name="Andrzejewski T.M."/>
            <person name="Davidsen T.M."/>
            <person name="Wayne K.J."/>
            <person name="Tettelin H."/>
            <person name="Glass J.I."/>
            <person name="Rusch D."/>
            <person name="Podicherti R."/>
            <person name="Tsui H.-C.T."/>
            <person name="Winkler M.E."/>
        </authorList>
    </citation>
    <scope>NUCLEOTIDE SEQUENCE</scope>
</reference>
<dbReference type="Pfam" id="PF13649">
    <property type="entry name" value="Methyltransf_25"/>
    <property type="match status" value="1"/>
</dbReference>
<feature type="non-terminal residue" evidence="2">
    <location>
        <position position="248"/>
    </location>
</feature>
<feature type="domain" description="Methyltransferase" evidence="1">
    <location>
        <begin position="69"/>
        <end position="165"/>
    </location>
</feature>
<dbReference type="InterPro" id="IPR041698">
    <property type="entry name" value="Methyltransf_25"/>
</dbReference>
<dbReference type="SUPFAM" id="SSF53335">
    <property type="entry name" value="S-adenosyl-L-methionine-dependent methyltransferases"/>
    <property type="match status" value="1"/>
</dbReference>
<accession>A0A382KPL7</accession>
<dbReference type="Gene3D" id="3.40.50.150">
    <property type="entry name" value="Vaccinia Virus protein VP39"/>
    <property type="match status" value="1"/>
</dbReference>
<evidence type="ECO:0000259" key="1">
    <source>
        <dbReference type="Pfam" id="PF13649"/>
    </source>
</evidence>
<protein>
    <recommendedName>
        <fullName evidence="1">Methyltransferase domain-containing protein</fullName>
    </recommendedName>
</protein>
<sequence>MPRVYSGDPVIDRLEPDYIRVNRANWDERVEIHLRDEMGFYGVEAFLDGEDVRPGVEKEEMGDLAGLDVLHLQCHFGLDTLSVAHQARSVVGVDFSPKAITAARDLAKRIGLSDRAEFFLAELCTAPTLINRKFDLVFSTWGATIWLPDIWAWGEVFSGFVKPGGRAYFADAHPSASILDDTDDLLMPKYSWRTPADCPDRFEEDTTYTGVDARIENYRTFEWLHPISDHLNSLLRCGLQLEFLHEHE</sequence>
<dbReference type="EMBL" id="UINC01081918">
    <property type="protein sequence ID" value="SVC26209.1"/>
    <property type="molecule type" value="Genomic_DNA"/>
</dbReference>
<name>A0A382KPL7_9ZZZZ</name>
<proteinExistence type="predicted"/>
<dbReference type="AlphaFoldDB" id="A0A382KPL7"/>
<gene>
    <name evidence="2" type="ORF">METZ01_LOCUS279063</name>
</gene>
<evidence type="ECO:0000313" key="2">
    <source>
        <dbReference type="EMBL" id="SVC26209.1"/>
    </source>
</evidence>
<dbReference type="InterPro" id="IPR029063">
    <property type="entry name" value="SAM-dependent_MTases_sf"/>
</dbReference>
<dbReference type="CDD" id="cd02440">
    <property type="entry name" value="AdoMet_MTases"/>
    <property type="match status" value="1"/>
</dbReference>
<organism evidence="2">
    <name type="scientific">marine metagenome</name>
    <dbReference type="NCBI Taxonomy" id="408172"/>
    <lineage>
        <taxon>unclassified sequences</taxon>
        <taxon>metagenomes</taxon>
        <taxon>ecological metagenomes</taxon>
    </lineage>
</organism>